<feature type="transmembrane region" description="Helical" evidence="3">
    <location>
        <begin position="660"/>
        <end position="679"/>
    </location>
</feature>
<feature type="transmembrane region" description="Helical" evidence="3">
    <location>
        <begin position="716"/>
        <end position="740"/>
    </location>
</feature>
<feature type="compositionally biased region" description="Polar residues" evidence="2">
    <location>
        <begin position="432"/>
        <end position="444"/>
    </location>
</feature>
<feature type="compositionally biased region" description="Polar residues" evidence="2">
    <location>
        <begin position="474"/>
        <end position="486"/>
    </location>
</feature>
<dbReference type="FunFam" id="1.20.1250.20:FF:000372">
    <property type="entry name" value="Monocarboxylate transporter"/>
    <property type="match status" value="1"/>
</dbReference>
<feature type="transmembrane region" description="Helical" evidence="3">
    <location>
        <begin position="211"/>
        <end position="234"/>
    </location>
</feature>
<dbReference type="FunFam" id="1.20.1250.20:FF:000271">
    <property type="entry name" value="Monocarboxylate transporter"/>
    <property type="match status" value="1"/>
</dbReference>
<feature type="transmembrane region" description="Helical" evidence="3">
    <location>
        <begin position="124"/>
        <end position="142"/>
    </location>
</feature>
<evidence type="ECO:0000313" key="6">
    <source>
        <dbReference type="Proteomes" id="UP001367676"/>
    </source>
</evidence>
<feature type="transmembrane region" description="Helical" evidence="3">
    <location>
        <begin position="752"/>
        <end position="774"/>
    </location>
</feature>
<reference evidence="5 6" key="1">
    <citation type="submission" date="2024-03" db="EMBL/GenBank/DDBJ databases">
        <title>Adaptation during the transition from Ophiocordyceps entomopathogen to insect associate is accompanied by gene loss and intensified selection.</title>
        <authorList>
            <person name="Ward C.M."/>
            <person name="Onetto C.A."/>
            <person name="Borneman A.R."/>
        </authorList>
    </citation>
    <scope>NUCLEOTIDE SEQUENCE [LARGE SCALE GENOMIC DNA]</scope>
    <source>
        <strain evidence="5">AWRI1</strain>
        <tissue evidence="5">Single Adult Female</tissue>
    </source>
</reference>
<keyword evidence="3" id="KW-1133">Transmembrane helix</keyword>
<dbReference type="EMBL" id="JBBCAQ010000002">
    <property type="protein sequence ID" value="KAK7605369.1"/>
    <property type="molecule type" value="Genomic_DNA"/>
</dbReference>
<name>A0AAN9U3C3_9HEMI</name>
<protein>
    <recommendedName>
        <fullName evidence="4">Major facilitator superfamily (MFS) profile domain-containing protein</fullName>
    </recommendedName>
</protein>
<dbReference type="InterPro" id="IPR020846">
    <property type="entry name" value="MFS_dom"/>
</dbReference>
<feature type="transmembrane region" description="Helical" evidence="3">
    <location>
        <begin position="84"/>
        <end position="104"/>
    </location>
</feature>
<feature type="region of interest" description="Disordered" evidence="2">
    <location>
        <begin position="822"/>
        <end position="845"/>
    </location>
</feature>
<dbReference type="Proteomes" id="UP001367676">
    <property type="component" value="Unassembled WGS sequence"/>
</dbReference>
<comment type="caution">
    <text evidence="5">The sequence shown here is derived from an EMBL/GenBank/DDBJ whole genome shotgun (WGS) entry which is preliminary data.</text>
</comment>
<gene>
    <name evidence="5" type="ORF">V9T40_007227</name>
</gene>
<keyword evidence="6" id="KW-1185">Reference proteome</keyword>
<feature type="compositionally biased region" description="Basic and acidic residues" evidence="2">
    <location>
        <begin position="372"/>
        <end position="405"/>
    </location>
</feature>
<evidence type="ECO:0000259" key="4">
    <source>
        <dbReference type="PROSITE" id="PS50850"/>
    </source>
</evidence>
<evidence type="ECO:0000313" key="5">
    <source>
        <dbReference type="EMBL" id="KAK7605369.1"/>
    </source>
</evidence>
<feature type="transmembrane region" description="Helical" evidence="3">
    <location>
        <begin position="691"/>
        <end position="710"/>
    </location>
</feature>
<feature type="compositionally biased region" description="Basic and acidic residues" evidence="2">
    <location>
        <begin position="457"/>
        <end position="469"/>
    </location>
</feature>
<dbReference type="Gene3D" id="1.20.1250.20">
    <property type="entry name" value="MFS general substrate transporter like domains"/>
    <property type="match status" value="2"/>
</dbReference>
<dbReference type="Pfam" id="PF07690">
    <property type="entry name" value="MFS_1"/>
    <property type="match status" value="1"/>
</dbReference>
<dbReference type="PANTHER" id="PTHR11360">
    <property type="entry name" value="MONOCARBOXYLATE TRANSPORTER"/>
    <property type="match status" value="1"/>
</dbReference>
<evidence type="ECO:0000256" key="1">
    <source>
        <dbReference type="ARBA" id="ARBA00004141"/>
    </source>
</evidence>
<feature type="compositionally biased region" description="Low complexity" evidence="2">
    <location>
        <begin position="357"/>
        <end position="366"/>
    </location>
</feature>
<feature type="domain" description="Major facilitator superfamily (MFS) profile" evidence="4">
    <location>
        <begin position="603"/>
        <end position="871"/>
    </location>
</feature>
<dbReference type="PANTHER" id="PTHR11360:SF286">
    <property type="entry name" value="GH22266P"/>
    <property type="match status" value="1"/>
</dbReference>
<feature type="compositionally biased region" description="Basic and acidic residues" evidence="2">
    <location>
        <begin position="860"/>
        <end position="871"/>
    </location>
</feature>
<feature type="transmembrane region" description="Helical" evidence="3">
    <location>
        <begin position="780"/>
        <end position="801"/>
    </location>
</feature>
<dbReference type="InterPro" id="IPR050327">
    <property type="entry name" value="Proton-linked_MCT"/>
</dbReference>
<organism evidence="5 6">
    <name type="scientific">Parthenolecanium corni</name>
    <dbReference type="NCBI Taxonomy" id="536013"/>
    <lineage>
        <taxon>Eukaryota</taxon>
        <taxon>Metazoa</taxon>
        <taxon>Ecdysozoa</taxon>
        <taxon>Arthropoda</taxon>
        <taxon>Hexapoda</taxon>
        <taxon>Insecta</taxon>
        <taxon>Pterygota</taxon>
        <taxon>Neoptera</taxon>
        <taxon>Paraneoptera</taxon>
        <taxon>Hemiptera</taxon>
        <taxon>Sternorrhyncha</taxon>
        <taxon>Coccoidea</taxon>
        <taxon>Coccidae</taxon>
        <taxon>Parthenolecanium</taxon>
    </lineage>
</organism>
<sequence length="871" mass="94661">MSSSCTGCGKSVDFHNSLLNWTTSSSFLLQTESECSERNEECSRLTAMSESTGAMDAGMSPPQEEDTYSYCEFHDLPPPPDGGYGWVIVFASFMCNMIVDGIAYTFGVFIGDLVTNFGEGKGKVAWIGSLLSGMYLSAGPLVSAFSNKFGCRAACICGSVIGTIAFVLSIYSPNSNYMMLTYGFMGGIGFGFIYLPAVVAVSYYFETKRSLATGIAVCGSGFGTFAFAPLATYLLKEYGDWRGANLFLAGFILNCAVFGALMRPLEYPKESNHKPLLQRMADEKRMQMERGSIGGSYFIVQMPDGSMEKRMKLPLNIDPGVHSSFNLDQLVPGTPITPVPTMAMLPTITEVKVPEQSGSSTNSSSGGSAGDLKIEKEKKKKDVIAEESESQKNSKADLTEAKESGDANGCVKENGDSKDVEKSPDIRVTILPRNQSQPAFTTHVQGIPKNGSVPFFDRIRKTSASERFRPSLQPIKTSRPNVSSNGDVRKSVHLRLSNASIVGSRNNNATEDMWSKTDMDADSVRFATSRGSIIQRKEKSEIVRPLSRKDIFYSGSVMNLPEYQSQKSLQSYRQSIMSIPKYSRERLTSENVDAEKGSDCWCRIPESFKSVIASMLDVTLLKDPVFMLIGVSNIFGMAGLYVPFVYLVDAAGMEGIPAEKASYLISIIGITNTIGRVVCGYIADLPWVDSLFLNNICLLVSSISVAATPFCHTYAQFIIMAIFFGIAISGYISLTSIILVDLLGLDRLTNAFGLLILFRGAAAIVGSPLAGAVFDATNSYKWPFLMAGGFFLVSAITSFMAPAMKQCVTPEVRPPILDILTPIDEDDEEEEDDDEGADGGMVIPEIVETTPSPVMTKASSRQEIKQIESVL</sequence>
<keyword evidence="3" id="KW-0812">Transmembrane</keyword>
<feature type="transmembrane region" description="Helical" evidence="3">
    <location>
        <begin position="177"/>
        <end position="204"/>
    </location>
</feature>
<feature type="transmembrane region" description="Helical" evidence="3">
    <location>
        <begin position="149"/>
        <end position="171"/>
    </location>
</feature>
<dbReference type="InterPro" id="IPR036259">
    <property type="entry name" value="MFS_trans_sf"/>
</dbReference>
<feature type="transmembrane region" description="Helical" evidence="3">
    <location>
        <begin position="625"/>
        <end position="648"/>
    </location>
</feature>
<feature type="region of interest" description="Disordered" evidence="2">
    <location>
        <begin position="352"/>
        <end position="487"/>
    </location>
</feature>
<feature type="compositionally biased region" description="Acidic residues" evidence="2">
    <location>
        <begin position="823"/>
        <end position="837"/>
    </location>
</feature>
<dbReference type="AlphaFoldDB" id="A0AAN9U3C3"/>
<dbReference type="SUPFAM" id="SSF103473">
    <property type="entry name" value="MFS general substrate transporter"/>
    <property type="match status" value="1"/>
</dbReference>
<evidence type="ECO:0000256" key="2">
    <source>
        <dbReference type="SAM" id="MobiDB-lite"/>
    </source>
</evidence>
<comment type="subcellular location">
    <subcellularLocation>
        <location evidence="1">Membrane</location>
        <topology evidence="1">Multi-pass membrane protein</topology>
    </subcellularLocation>
</comment>
<proteinExistence type="predicted"/>
<feature type="region of interest" description="Disordered" evidence="2">
    <location>
        <begin position="852"/>
        <end position="871"/>
    </location>
</feature>
<feature type="compositionally biased region" description="Basic and acidic residues" evidence="2">
    <location>
        <begin position="413"/>
        <end position="425"/>
    </location>
</feature>
<dbReference type="GO" id="GO:0016020">
    <property type="term" value="C:membrane"/>
    <property type="evidence" value="ECO:0007669"/>
    <property type="project" value="UniProtKB-SubCell"/>
</dbReference>
<accession>A0AAN9U3C3</accession>
<feature type="transmembrane region" description="Helical" evidence="3">
    <location>
        <begin position="246"/>
        <end position="265"/>
    </location>
</feature>
<keyword evidence="3" id="KW-0472">Membrane</keyword>
<evidence type="ECO:0000256" key="3">
    <source>
        <dbReference type="SAM" id="Phobius"/>
    </source>
</evidence>
<dbReference type="PROSITE" id="PS50850">
    <property type="entry name" value="MFS"/>
    <property type="match status" value="1"/>
</dbReference>
<dbReference type="GO" id="GO:0008028">
    <property type="term" value="F:monocarboxylic acid transmembrane transporter activity"/>
    <property type="evidence" value="ECO:0007669"/>
    <property type="project" value="TreeGrafter"/>
</dbReference>
<dbReference type="InterPro" id="IPR011701">
    <property type="entry name" value="MFS"/>
</dbReference>